<evidence type="ECO:0000256" key="5">
    <source>
        <dbReference type="ARBA" id="ARBA00023136"/>
    </source>
</evidence>
<feature type="transmembrane region" description="Helical" evidence="6">
    <location>
        <begin position="274"/>
        <end position="293"/>
    </location>
</feature>
<feature type="transmembrane region" description="Helical" evidence="6">
    <location>
        <begin position="375"/>
        <end position="392"/>
    </location>
</feature>
<feature type="transmembrane region" description="Helical" evidence="6">
    <location>
        <begin position="180"/>
        <end position="202"/>
    </location>
</feature>
<dbReference type="GO" id="GO:0005886">
    <property type="term" value="C:plasma membrane"/>
    <property type="evidence" value="ECO:0007669"/>
    <property type="project" value="UniProtKB-SubCell"/>
</dbReference>
<feature type="transmembrane region" description="Helical" evidence="6">
    <location>
        <begin position="305"/>
        <end position="325"/>
    </location>
</feature>
<reference evidence="7" key="1">
    <citation type="submission" date="2019-11" db="EMBL/GenBank/DDBJ databases">
        <title>Characterization of Clostridium perfringens isolates from swine manure treated agricultural soils.</title>
        <authorList>
            <person name="Wushke S.T."/>
        </authorList>
    </citation>
    <scope>NUCLEOTIDE SEQUENCE</scope>
    <source>
        <strain evidence="7">X94</strain>
    </source>
</reference>
<feature type="transmembrane region" description="Helical" evidence="6">
    <location>
        <begin position="436"/>
        <end position="458"/>
    </location>
</feature>
<protein>
    <submittedName>
        <fullName evidence="7">Oligosaccharide flippase family protein</fullName>
    </submittedName>
</protein>
<dbReference type="Pfam" id="PF01943">
    <property type="entry name" value="Polysacc_synt"/>
    <property type="match status" value="1"/>
</dbReference>
<dbReference type="InterPro" id="IPR002797">
    <property type="entry name" value="Polysacc_synth"/>
</dbReference>
<dbReference type="PANTHER" id="PTHR30250:SF26">
    <property type="entry name" value="PSMA PROTEIN"/>
    <property type="match status" value="1"/>
</dbReference>
<evidence type="ECO:0000256" key="3">
    <source>
        <dbReference type="ARBA" id="ARBA00022692"/>
    </source>
</evidence>
<dbReference type="EMBL" id="WNUI01000035">
    <property type="protein sequence ID" value="MDZ4909717.1"/>
    <property type="molecule type" value="Genomic_DNA"/>
</dbReference>
<accession>A0AAW9I773</accession>
<evidence type="ECO:0000313" key="8">
    <source>
        <dbReference type="Proteomes" id="UP001288778"/>
    </source>
</evidence>
<organism evidence="7 8">
    <name type="scientific">Clostridium perfringens</name>
    <dbReference type="NCBI Taxonomy" id="1502"/>
    <lineage>
        <taxon>Bacteria</taxon>
        <taxon>Bacillati</taxon>
        <taxon>Bacillota</taxon>
        <taxon>Clostridia</taxon>
        <taxon>Eubacteriales</taxon>
        <taxon>Clostridiaceae</taxon>
        <taxon>Clostridium</taxon>
    </lineage>
</organism>
<name>A0AAW9I773_CLOPF</name>
<keyword evidence="5 6" id="KW-0472">Membrane</keyword>
<dbReference type="PANTHER" id="PTHR30250">
    <property type="entry name" value="PST FAMILY PREDICTED COLANIC ACID TRANSPORTER"/>
    <property type="match status" value="1"/>
</dbReference>
<feature type="transmembrane region" description="Helical" evidence="6">
    <location>
        <begin position="464"/>
        <end position="486"/>
    </location>
</feature>
<dbReference type="AlphaFoldDB" id="A0AAW9I773"/>
<feature type="transmembrane region" description="Helical" evidence="6">
    <location>
        <begin position="398"/>
        <end position="416"/>
    </location>
</feature>
<feature type="transmembrane region" description="Helical" evidence="6">
    <location>
        <begin position="9"/>
        <end position="26"/>
    </location>
</feature>
<feature type="transmembrane region" description="Helical" evidence="6">
    <location>
        <begin position="90"/>
        <end position="109"/>
    </location>
</feature>
<evidence type="ECO:0000313" key="7">
    <source>
        <dbReference type="EMBL" id="MDZ4909717.1"/>
    </source>
</evidence>
<feature type="transmembrane region" description="Helical" evidence="6">
    <location>
        <begin position="46"/>
        <end position="69"/>
    </location>
</feature>
<comment type="subcellular location">
    <subcellularLocation>
        <location evidence="1">Cell membrane</location>
        <topology evidence="1">Multi-pass membrane protein</topology>
    </subcellularLocation>
</comment>
<feature type="transmembrane region" description="Helical" evidence="6">
    <location>
        <begin position="152"/>
        <end position="174"/>
    </location>
</feature>
<keyword evidence="3 6" id="KW-0812">Transmembrane</keyword>
<evidence type="ECO:0000256" key="1">
    <source>
        <dbReference type="ARBA" id="ARBA00004651"/>
    </source>
</evidence>
<proteinExistence type="predicted"/>
<gene>
    <name evidence="7" type="ORF">GNF68_11660</name>
</gene>
<dbReference type="Proteomes" id="UP001288778">
    <property type="component" value="Unassembled WGS sequence"/>
</dbReference>
<feature type="transmembrane region" description="Helical" evidence="6">
    <location>
        <begin position="121"/>
        <end position="140"/>
    </location>
</feature>
<feature type="transmembrane region" description="Helical" evidence="6">
    <location>
        <begin position="337"/>
        <end position="354"/>
    </location>
</feature>
<keyword evidence="4 6" id="KW-1133">Transmembrane helix</keyword>
<evidence type="ECO:0000256" key="6">
    <source>
        <dbReference type="SAM" id="Phobius"/>
    </source>
</evidence>
<dbReference type="InterPro" id="IPR050833">
    <property type="entry name" value="Poly_Biosynth_Transport"/>
</dbReference>
<evidence type="ECO:0000256" key="2">
    <source>
        <dbReference type="ARBA" id="ARBA00022475"/>
    </source>
</evidence>
<feature type="transmembrane region" description="Helical" evidence="6">
    <location>
        <begin position="232"/>
        <end position="254"/>
    </location>
</feature>
<dbReference type="RefSeq" id="WP_322395448.1">
    <property type="nucleotide sequence ID" value="NZ_WNUI01000035.1"/>
</dbReference>
<evidence type="ECO:0000256" key="4">
    <source>
        <dbReference type="ARBA" id="ARBA00022989"/>
    </source>
</evidence>
<keyword evidence="2" id="KW-1003">Cell membrane</keyword>
<comment type="caution">
    <text evidence="7">The sequence shown here is derived from an EMBL/GenBank/DDBJ whole genome shotgun (WGS) entry which is preliminary data.</text>
</comment>
<sequence length="516" mass="59213">MRVKNSIKNIYISIVSQIIIILLGFISRKVFVDSLGIEYLGINGLLTNLISMLSLVESGIGLSIVYSLYKPLANKDKDRIIALVQLYKKSYAFLAVVIFVLGLILYPSLNIFMKNVNNIPYISVVYFIFIFRNVVSYLNAHKWSLINADQKGYILVKISLYFNIITTICKILILKETKNYILYLIIDLFIFILQNIINGIIVNKRYPYIKTNKRYFVDKKNKNEIKNNVKALFLHNIGGYFVFGTDNLLISAFIGIKAVGLYSNYSMIIDQLQALAIQVINGVGASIGNLIALEDKEKSYQIFKVIYLINFWIYSICSIFLYNLLEPFINWWLGNGYLINKNIFIIIIINFYITGLRQSIQAFKTKAGIFVQDKYMPLVESVINLGVSFILVKPLGMMGIFIGTTFSTLCTVFWNAPRLVYKLVFKKNVIEYFKIYLFYIILTIVAGVLTSFICSNLITVTGFISLIIKGIVCIVVPSCLYLLVFLKTDEFKYILNILKPIIYKFNKYLGITKENY</sequence>